<organism evidence="1 2">
    <name type="scientific">Salmonella enterica subsp. enterica serovar Rubislaw str. A4-653</name>
    <dbReference type="NCBI Taxonomy" id="913081"/>
    <lineage>
        <taxon>Bacteria</taxon>
        <taxon>Pseudomonadati</taxon>
        <taxon>Pseudomonadota</taxon>
        <taxon>Gammaproteobacteria</taxon>
        <taxon>Enterobacterales</taxon>
        <taxon>Enterobacteriaceae</taxon>
        <taxon>Salmonella</taxon>
    </lineage>
</organism>
<feature type="non-terminal residue" evidence="1">
    <location>
        <position position="48"/>
    </location>
</feature>
<evidence type="ECO:0000313" key="2">
    <source>
        <dbReference type="Proteomes" id="UP000004903"/>
    </source>
</evidence>
<gene>
    <name evidence="1" type="ORF">LTSERUB_4075</name>
</gene>
<reference evidence="1 2" key="1">
    <citation type="journal article" date="2011" name="BMC Genomics">
        <title>Genome sequencing reveals diversification of virulence factor content and possible host adaptation in distinct subpopulations of Salmonella enterica.</title>
        <authorList>
            <person name="den Bakker H.C."/>
            <person name="Moreno Switt A.I."/>
            <person name="Govoni G."/>
            <person name="Cummings C.A."/>
            <person name="Ranieri M.L."/>
            <person name="Degoricija L."/>
            <person name="Hoelzer K."/>
            <person name="Rodriguez-Rivera L.D."/>
            <person name="Brown S."/>
            <person name="Bolchacova E."/>
            <person name="Furtado M.R."/>
            <person name="Wiedmann M."/>
        </authorList>
    </citation>
    <scope>NUCLEOTIDE SEQUENCE [LARGE SCALE GENOMIC DNA]</scope>
    <source>
        <strain evidence="1 2">A4-653</strain>
    </source>
</reference>
<accession>G5QMI6</accession>
<proteinExistence type="predicted"/>
<protein>
    <submittedName>
        <fullName evidence="1">Uncharacterized protein</fullName>
    </submittedName>
</protein>
<name>G5QMI6_SALRU</name>
<sequence length="48" mass="5429">MFALAYLMIDEEITPKPVQERCLRAVAAIAKRNKARDLLMQLGGQQLL</sequence>
<evidence type="ECO:0000313" key="1">
    <source>
        <dbReference type="EMBL" id="EHC84664.1"/>
    </source>
</evidence>
<dbReference type="EMBL" id="AFCT01001476">
    <property type="protein sequence ID" value="EHC84664.1"/>
    <property type="molecule type" value="Genomic_DNA"/>
</dbReference>
<dbReference type="Proteomes" id="UP000004903">
    <property type="component" value="Unassembled WGS sequence"/>
</dbReference>
<dbReference type="AlphaFoldDB" id="G5QMI6"/>
<comment type="caution">
    <text evidence="1">The sequence shown here is derived from an EMBL/GenBank/DDBJ whole genome shotgun (WGS) entry which is preliminary data.</text>
</comment>